<dbReference type="OrthoDB" id="27911at2759"/>
<dbReference type="Pfam" id="PF00400">
    <property type="entry name" value="WD40"/>
    <property type="match status" value="2"/>
</dbReference>
<reference evidence="13" key="1">
    <citation type="journal article" date="2014" name="Nat. Genet.">
        <title>Genome of the human hookworm Necator americanus.</title>
        <authorList>
            <person name="Tang Y.T."/>
            <person name="Gao X."/>
            <person name="Rosa B.A."/>
            <person name="Abubucker S."/>
            <person name="Hallsworth-Pepin K."/>
            <person name="Martin J."/>
            <person name="Tyagi R."/>
            <person name="Heizer E."/>
            <person name="Zhang X."/>
            <person name="Bhonagiri-Palsikar V."/>
            <person name="Minx P."/>
            <person name="Warren W.C."/>
            <person name="Wang Q."/>
            <person name="Zhan B."/>
            <person name="Hotez P.J."/>
            <person name="Sternberg P.W."/>
            <person name="Dougall A."/>
            <person name="Gaze S.T."/>
            <person name="Mulvenna J."/>
            <person name="Sotillo J."/>
            <person name="Ranganathan S."/>
            <person name="Rabelo E.M."/>
            <person name="Wilson R.K."/>
            <person name="Felgner P.L."/>
            <person name="Bethony J."/>
            <person name="Hawdon J.M."/>
            <person name="Gasser R.B."/>
            <person name="Loukas A."/>
            <person name="Mitreva M."/>
        </authorList>
    </citation>
    <scope>NUCLEOTIDE SEQUENCE [LARGE SCALE GENOMIC DNA]</scope>
</reference>
<dbReference type="InterPro" id="IPR015943">
    <property type="entry name" value="WD40/YVTN_repeat-like_dom_sf"/>
</dbReference>
<comment type="subcellular location">
    <subcellularLocation>
        <location evidence="2">Cytoplasm</location>
    </subcellularLocation>
    <subcellularLocation>
        <location evidence="1">Nucleus</location>
    </subcellularLocation>
</comment>
<comment type="pathway">
    <text evidence="3">tRNA modification; 5-methoxycarbonylmethyl-2-thiouridine-tRNA biosynthesis.</text>
</comment>
<evidence type="ECO:0000256" key="7">
    <source>
        <dbReference type="ARBA" id="ARBA00022574"/>
    </source>
</evidence>
<keyword evidence="7 11" id="KW-0853">WD repeat</keyword>
<gene>
    <name evidence="12" type="ORF">NECAME_16523</name>
</gene>
<dbReference type="EMBL" id="KI657614">
    <property type="protein sequence ID" value="ETN86017.1"/>
    <property type="molecule type" value="Genomic_DNA"/>
</dbReference>
<evidence type="ECO:0000256" key="4">
    <source>
        <dbReference type="ARBA" id="ARBA00005881"/>
    </source>
</evidence>
<evidence type="ECO:0000256" key="6">
    <source>
        <dbReference type="ARBA" id="ARBA00022490"/>
    </source>
</evidence>
<keyword evidence="13" id="KW-1185">Reference proteome</keyword>
<evidence type="ECO:0000256" key="5">
    <source>
        <dbReference type="ARBA" id="ARBA00020267"/>
    </source>
</evidence>
<dbReference type="STRING" id="51031.W2TYB7"/>
<evidence type="ECO:0000256" key="9">
    <source>
        <dbReference type="ARBA" id="ARBA00022737"/>
    </source>
</evidence>
<dbReference type="GO" id="GO:0002098">
    <property type="term" value="P:tRNA wobble uridine modification"/>
    <property type="evidence" value="ECO:0007669"/>
    <property type="project" value="InterPro"/>
</dbReference>
<dbReference type="Proteomes" id="UP000053676">
    <property type="component" value="Unassembled WGS sequence"/>
</dbReference>
<organism evidence="12 13">
    <name type="scientific">Necator americanus</name>
    <name type="common">Human hookworm</name>
    <dbReference type="NCBI Taxonomy" id="51031"/>
    <lineage>
        <taxon>Eukaryota</taxon>
        <taxon>Metazoa</taxon>
        <taxon>Ecdysozoa</taxon>
        <taxon>Nematoda</taxon>
        <taxon>Chromadorea</taxon>
        <taxon>Rhabditida</taxon>
        <taxon>Rhabditina</taxon>
        <taxon>Rhabditomorpha</taxon>
        <taxon>Strongyloidea</taxon>
        <taxon>Ancylostomatidae</taxon>
        <taxon>Bunostominae</taxon>
        <taxon>Necator</taxon>
    </lineage>
</organism>
<keyword evidence="9" id="KW-0677">Repeat</keyword>
<evidence type="ECO:0000256" key="2">
    <source>
        <dbReference type="ARBA" id="ARBA00004496"/>
    </source>
</evidence>
<dbReference type="GO" id="GO:0005634">
    <property type="term" value="C:nucleus"/>
    <property type="evidence" value="ECO:0007669"/>
    <property type="project" value="UniProtKB-SubCell"/>
</dbReference>
<sequence>MSCSSLAQHQENAYWSGGNLSVLIVNYWLLAPPRELLNSTMKLQEARREFPFCVADYCDCSESSPILLATAGQDTQVKLWRIEEEVDDSDSSKISVSKNCFTIEAANAAEHPLSLSVGVESVLCGHDDWVQSAEWDLDGSVLVTSSSDKTIIIWKEISNGELWSDTVRLGIVGGQAAGFYCAVFSKDAKQIVASSYFGGLYAWTAPRIEEDSWSAAAVCSGHVGAVRDIAWHPEGKFIVSVGEDRTTRVYLSPKNENSFVEVGRPQIHGHSMQSVTMVSRAVLVTGAEEKIFRVFAAPQTFVQSVCNIGGLDLKEVSRCITIEVKLMQNCIKRPANVNDHDGTLLA</sequence>
<dbReference type="AlphaFoldDB" id="W2TYB7"/>
<keyword evidence="10" id="KW-0539">Nucleus</keyword>
<evidence type="ECO:0000256" key="3">
    <source>
        <dbReference type="ARBA" id="ARBA00005043"/>
    </source>
</evidence>
<accession>W2TYB7</accession>
<dbReference type="KEGG" id="nai:NECAME_16523"/>
<dbReference type="Gene3D" id="2.130.10.10">
    <property type="entry name" value="YVTN repeat-like/Quinoprotein amine dehydrogenase"/>
    <property type="match status" value="1"/>
</dbReference>
<feature type="repeat" description="WD" evidence="11">
    <location>
        <begin position="219"/>
        <end position="250"/>
    </location>
</feature>
<dbReference type="PROSITE" id="PS50082">
    <property type="entry name" value="WD_REPEATS_2"/>
    <property type="match status" value="2"/>
</dbReference>
<dbReference type="InterPro" id="IPR036322">
    <property type="entry name" value="WD40_repeat_dom_sf"/>
</dbReference>
<dbReference type="PROSITE" id="PS50294">
    <property type="entry name" value="WD_REPEATS_REGION"/>
    <property type="match status" value="2"/>
</dbReference>
<feature type="repeat" description="WD" evidence="11">
    <location>
        <begin position="123"/>
        <end position="155"/>
    </location>
</feature>
<dbReference type="GO" id="GO:0005737">
    <property type="term" value="C:cytoplasm"/>
    <property type="evidence" value="ECO:0007669"/>
    <property type="project" value="UniProtKB-SubCell"/>
</dbReference>
<evidence type="ECO:0000313" key="12">
    <source>
        <dbReference type="EMBL" id="ETN86017.1"/>
    </source>
</evidence>
<dbReference type="SUPFAM" id="SSF50978">
    <property type="entry name" value="WD40 repeat-like"/>
    <property type="match status" value="1"/>
</dbReference>
<dbReference type="UniPathway" id="UPA00988"/>
<dbReference type="SMART" id="SM00320">
    <property type="entry name" value="WD40"/>
    <property type="match status" value="4"/>
</dbReference>
<dbReference type="InterPro" id="IPR037289">
    <property type="entry name" value="Elp2"/>
</dbReference>
<dbReference type="PANTHER" id="PTHR44111:SF1">
    <property type="entry name" value="ELONGATOR COMPLEX PROTEIN 2"/>
    <property type="match status" value="1"/>
</dbReference>
<dbReference type="PANTHER" id="PTHR44111">
    <property type="entry name" value="ELONGATOR COMPLEX PROTEIN 2"/>
    <property type="match status" value="1"/>
</dbReference>
<evidence type="ECO:0000256" key="10">
    <source>
        <dbReference type="ARBA" id="ARBA00023242"/>
    </source>
</evidence>
<keyword evidence="6" id="KW-0963">Cytoplasm</keyword>
<dbReference type="GO" id="GO:0033588">
    <property type="term" value="C:elongator holoenzyme complex"/>
    <property type="evidence" value="ECO:0007669"/>
    <property type="project" value="InterPro"/>
</dbReference>
<evidence type="ECO:0000256" key="8">
    <source>
        <dbReference type="ARBA" id="ARBA00022694"/>
    </source>
</evidence>
<dbReference type="InterPro" id="IPR001680">
    <property type="entry name" value="WD40_rpt"/>
</dbReference>
<keyword evidence="8" id="KW-0819">tRNA processing</keyword>
<evidence type="ECO:0000256" key="11">
    <source>
        <dbReference type="PROSITE-ProRule" id="PRU00221"/>
    </source>
</evidence>
<evidence type="ECO:0000313" key="13">
    <source>
        <dbReference type="Proteomes" id="UP000053676"/>
    </source>
</evidence>
<protein>
    <recommendedName>
        <fullName evidence="5">Elongator complex protein 2</fullName>
    </recommendedName>
</protein>
<comment type="similarity">
    <text evidence="4">Belongs to the WD repeat ELP2 family.</text>
</comment>
<proteinExistence type="inferred from homology"/>
<evidence type="ECO:0000256" key="1">
    <source>
        <dbReference type="ARBA" id="ARBA00004123"/>
    </source>
</evidence>
<name>W2TYB7_NECAM</name>